<keyword evidence="3" id="KW-0732">Signal</keyword>
<evidence type="ECO:0008006" key="6">
    <source>
        <dbReference type="Google" id="ProtNLM"/>
    </source>
</evidence>
<feature type="region of interest" description="Disordered" evidence="1">
    <location>
        <begin position="193"/>
        <end position="247"/>
    </location>
</feature>
<dbReference type="EMBL" id="JNAD02000001">
    <property type="protein sequence ID" value="RKM98887.1"/>
    <property type="molecule type" value="Genomic_DNA"/>
</dbReference>
<evidence type="ECO:0000256" key="2">
    <source>
        <dbReference type="SAM" id="Phobius"/>
    </source>
</evidence>
<evidence type="ECO:0000313" key="5">
    <source>
        <dbReference type="Proteomes" id="UP000028058"/>
    </source>
</evidence>
<keyword evidence="2" id="KW-0472">Membrane</keyword>
<dbReference type="Proteomes" id="UP000028058">
    <property type="component" value="Unassembled WGS sequence"/>
</dbReference>
<feature type="compositionally biased region" description="Low complexity" evidence="1">
    <location>
        <begin position="27"/>
        <end position="36"/>
    </location>
</feature>
<keyword evidence="2" id="KW-1133">Transmembrane helix</keyword>
<feature type="region of interest" description="Disordered" evidence="1">
    <location>
        <begin position="27"/>
        <end position="48"/>
    </location>
</feature>
<accession>A0A3R7FJY2</accession>
<organism evidence="4 5">
    <name type="scientific">Streptomyces xinghaiensis</name>
    <dbReference type="NCBI Taxonomy" id="1038928"/>
    <lineage>
        <taxon>Bacteria</taxon>
        <taxon>Bacillati</taxon>
        <taxon>Actinomycetota</taxon>
        <taxon>Actinomycetes</taxon>
        <taxon>Kitasatosporales</taxon>
        <taxon>Streptomycetaceae</taxon>
        <taxon>Streptomyces</taxon>
    </lineage>
</organism>
<keyword evidence="5" id="KW-1185">Reference proteome</keyword>
<dbReference type="RefSeq" id="WP_043460174.1">
    <property type="nucleotide sequence ID" value="NZ_CP134822.1"/>
</dbReference>
<keyword evidence="2" id="KW-0812">Transmembrane</keyword>
<dbReference type="OrthoDB" id="3401783at2"/>
<feature type="signal peptide" evidence="3">
    <location>
        <begin position="1"/>
        <end position="29"/>
    </location>
</feature>
<evidence type="ECO:0000256" key="1">
    <source>
        <dbReference type="SAM" id="MobiDB-lite"/>
    </source>
</evidence>
<reference evidence="4 5" key="1">
    <citation type="journal article" date="2014" name="Genome Announc.">
        <title>Draft Genome Sequence of Streptomyces fradiae ATCC 19609, a Strain Highly Sensitive to Antibiotics.</title>
        <authorList>
            <person name="Bekker O.B."/>
            <person name="Klimina K.M."/>
            <person name="Vatlin A.A."/>
            <person name="Zakharevich N.V."/>
            <person name="Kasianov A.S."/>
            <person name="Danilenko V.N."/>
        </authorList>
    </citation>
    <scope>NUCLEOTIDE SEQUENCE [LARGE SCALE GENOMIC DNA]</scope>
    <source>
        <strain evidence="4 5">ATCC 19609</strain>
    </source>
</reference>
<feature type="compositionally biased region" description="Acidic residues" evidence="1">
    <location>
        <begin position="217"/>
        <end position="234"/>
    </location>
</feature>
<feature type="chain" id="PRO_5043188376" description="Peptidase" evidence="3">
    <location>
        <begin position="30"/>
        <end position="288"/>
    </location>
</feature>
<proteinExistence type="predicted"/>
<gene>
    <name evidence="4" type="ORF">SFRA_001155</name>
</gene>
<protein>
    <recommendedName>
        <fullName evidence="6">Peptidase</fullName>
    </recommendedName>
</protein>
<evidence type="ECO:0000313" key="4">
    <source>
        <dbReference type="EMBL" id="RKM98887.1"/>
    </source>
</evidence>
<dbReference type="AlphaFoldDB" id="A0A3R7FJY2"/>
<sequence>MRRTRALRALAGAVLTGAALLATAGTATADDPSASPGTGGEGGAPTAAGTTFRLATAIRQGERAAAEGSAGDYFYWVFPADAGQRVTVTATVKLPESAGRQGASRWRIDVHDGLRRRQACVHGGQTRSVPADAASVQLACTLRTVRAWAEPWSDAPLPGSYYIRLTVVDLPQRDLGLPVRAEIEATSVDAGGAHAVDGKLSTPLVPLTVTGPRDEGGDGDTSQEEQGEPEEQERDEAVAAGAPENGWSSGWWTDRWLWTAAGGLLAAFTTAAGYNLARGPGRRPGIRA</sequence>
<evidence type="ECO:0000256" key="3">
    <source>
        <dbReference type="SAM" id="SignalP"/>
    </source>
</evidence>
<feature type="transmembrane region" description="Helical" evidence="2">
    <location>
        <begin position="256"/>
        <end position="277"/>
    </location>
</feature>
<name>A0A3R7FJY2_9ACTN</name>
<comment type="caution">
    <text evidence="4">The sequence shown here is derived from an EMBL/GenBank/DDBJ whole genome shotgun (WGS) entry which is preliminary data.</text>
</comment>